<reference evidence="2 3" key="1">
    <citation type="submission" date="2016-10" db="EMBL/GenBank/DDBJ databases">
        <authorList>
            <person name="de Groot N.N."/>
        </authorList>
    </citation>
    <scope>NUCLEOTIDE SEQUENCE [LARGE SCALE GENOMIC DNA]</scope>
    <source>
        <strain evidence="2 3">DSM 15019</strain>
    </source>
</reference>
<feature type="domain" description="DUF7882" evidence="1">
    <location>
        <begin position="1"/>
        <end position="96"/>
    </location>
</feature>
<dbReference type="GeneID" id="36300265"/>
<evidence type="ECO:0000313" key="2">
    <source>
        <dbReference type="EMBL" id="SDR83613.1"/>
    </source>
</evidence>
<protein>
    <recommendedName>
        <fullName evidence="1">DUF7882 domain-containing protein</fullName>
    </recommendedName>
</protein>
<dbReference type="EMBL" id="LT629770">
    <property type="protein sequence ID" value="SDR83613.1"/>
    <property type="molecule type" value="Genomic_DNA"/>
</dbReference>
<dbReference type="Proteomes" id="UP000182126">
    <property type="component" value="Chromosome I"/>
</dbReference>
<dbReference type="AlphaFoldDB" id="A0A1H1MA02"/>
<proteinExistence type="predicted"/>
<dbReference type="InterPro" id="IPR057204">
    <property type="entry name" value="DUF7882"/>
</dbReference>
<name>A0A1H1MA02_9MICO</name>
<gene>
    <name evidence="2" type="ORF">SAMN04489809_0447</name>
</gene>
<evidence type="ECO:0000259" key="1">
    <source>
        <dbReference type="Pfam" id="PF25355"/>
    </source>
</evidence>
<dbReference type="Pfam" id="PF25355">
    <property type="entry name" value="DUF7882"/>
    <property type="match status" value="1"/>
</dbReference>
<sequence>MGKFIYDGGPKTEIEDRALTHIQLVMTAKLRRGEPFAFTWKDDSSIGGGRTTVWVHAGSSLVFKYAGSRQPAINRAWVDALAYTANAPTGLYLVPEPANTGAVEHLPGVV</sequence>
<accession>A0A1H1MA02</accession>
<organism evidence="2 3">
    <name type="scientific">Microbacterium paraoxydans</name>
    <dbReference type="NCBI Taxonomy" id="199592"/>
    <lineage>
        <taxon>Bacteria</taxon>
        <taxon>Bacillati</taxon>
        <taxon>Actinomycetota</taxon>
        <taxon>Actinomycetes</taxon>
        <taxon>Micrococcales</taxon>
        <taxon>Microbacteriaceae</taxon>
        <taxon>Microbacterium</taxon>
    </lineage>
</organism>
<evidence type="ECO:0000313" key="3">
    <source>
        <dbReference type="Proteomes" id="UP000182126"/>
    </source>
</evidence>
<dbReference type="RefSeq" id="WP_060922089.1">
    <property type="nucleotide sequence ID" value="NZ_LT629770.1"/>
</dbReference>